<gene>
    <name evidence="10" type="ORF">P9B03_09215</name>
</gene>
<comment type="caution">
    <text evidence="10">The sequence shown here is derived from an EMBL/GenBank/DDBJ whole genome shotgun (WGS) entry which is preliminary data.</text>
</comment>
<evidence type="ECO:0000256" key="4">
    <source>
        <dbReference type="ARBA" id="ARBA00022519"/>
    </source>
</evidence>
<evidence type="ECO:0000256" key="2">
    <source>
        <dbReference type="ARBA" id="ARBA00022448"/>
    </source>
</evidence>
<feature type="transmembrane region" description="Helical" evidence="8">
    <location>
        <begin position="258"/>
        <end position="277"/>
    </location>
</feature>
<dbReference type="EMBL" id="JARSFG010000012">
    <property type="protein sequence ID" value="MEC1178659.1"/>
    <property type="molecule type" value="Genomic_DNA"/>
</dbReference>
<dbReference type="InterPro" id="IPR000515">
    <property type="entry name" value="MetI-like"/>
</dbReference>
<feature type="transmembrane region" description="Helical" evidence="8">
    <location>
        <begin position="196"/>
        <end position="217"/>
    </location>
</feature>
<feature type="transmembrane region" description="Helical" evidence="8">
    <location>
        <begin position="430"/>
        <end position="447"/>
    </location>
</feature>
<evidence type="ECO:0000256" key="6">
    <source>
        <dbReference type="ARBA" id="ARBA00022989"/>
    </source>
</evidence>
<evidence type="ECO:0000256" key="7">
    <source>
        <dbReference type="ARBA" id="ARBA00023136"/>
    </source>
</evidence>
<organism evidence="10 11">
    <name type="scientific">Metasolibacillus meyeri</name>
    <dbReference type="NCBI Taxonomy" id="1071052"/>
    <lineage>
        <taxon>Bacteria</taxon>
        <taxon>Bacillati</taxon>
        <taxon>Bacillota</taxon>
        <taxon>Bacilli</taxon>
        <taxon>Bacillales</taxon>
        <taxon>Caryophanaceae</taxon>
        <taxon>Metasolibacillus</taxon>
    </lineage>
</organism>
<evidence type="ECO:0000256" key="8">
    <source>
        <dbReference type="RuleBase" id="RU363032"/>
    </source>
</evidence>
<name>A0AAW9NTN7_9BACL</name>
<keyword evidence="11" id="KW-1185">Reference proteome</keyword>
<feature type="transmembrane region" description="Helical" evidence="8">
    <location>
        <begin position="73"/>
        <end position="92"/>
    </location>
</feature>
<feature type="domain" description="ABC transmembrane type-1" evidence="9">
    <location>
        <begin position="359"/>
        <end position="551"/>
    </location>
</feature>
<keyword evidence="2 8" id="KW-0813">Transport</keyword>
<feature type="transmembrane region" description="Helical" evidence="8">
    <location>
        <begin position="147"/>
        <end position="170"/>
    </location>
</feature>
<dbReference type="AlphaFoldDB" id="A0AAW9NTN7"/>
<dbReference type="Pfam" id="PF00528">
    <property type="entry name" value="BPD_transp_1"/>
    <property type="match status" value="2"/>
</dbReference>
<comment type="subcellular location">
    <subcellularLocation>
        <location evidence="1">Cell inner membrane</location>
        <topology evidence="1">Multi-pass membrane protein</topology>
    </subcellularLocation>
    <subcellularLocation>
        <location evidence="8">Cell membrane</location>
        <topology evidence="8">Multi-pass membrane protein</topology>
    </subcellularLocation>
</comment>
<feature type="transmembrane region" description="Helical" evidence="8">
    <location>
        <begin position="530"/>
        <end position="551"/>
    </location>
</feature>
<dbReference type="Gene3D" id="1.10.3720.10">
    <property type="entry name" value="MetI-like"/>
    <property type="match status" value="2"/>
</dbReference>
<comment type="similarity">
    <text evidence="8">Belongs to the binding-protein-dependent transport system permease family.</text>
</comment>
<feature type="transmembrane region" description="Helical" evidence="8">
    <location>
        <begin position="363"/>
        <end position="384"/>
    </location>
</feature>
<dbReference type="GO" id="GO:0005886">
    <property type="term" value="C:plasma membrane"/>
    <property type="evidence" value="ECO:0007669"/>
    <property type="project" value="UniProtKB-SubCell"/>
</dbReference>
<accession>A0AAW9NTN7</accession>
<evidence type="ECO:0000259" key="9">
    <source>
        <dbReference type="PROSITE" id="PS50928"/>
    </source>
</evidence>
<dbReference type="Proteomes" id="UP001344888">
    <property type="component" value="Unassembled WGS sequence"/>
</dbReference>
<dbReference type="SUPFAM" id="SSF161098">
    <property type="entry name" value="MetI-like"/>
    <property type="match status" value="2"/>
</dbReference>
<keyword evidence="6 8" id="KW-1133">Transmembrane helix</keyword>
<dbReference type="PANTHER" id="PTHR43357">
    <property type="entry name" value="INNER MEMBRANE ABC TRANSPORTER PERMEASE PROTEIN YDCV"/>
    <property type="match status" value="1"/>
</dbReference>
<proteinExistence type="inferred from homology"/>
<dbReference type="GO" id="GO:0055085">
    <property type="term" value="P:transmembrane transport"/>
    <property type="evidence" value="ECO:0007669"/>
    <property type="project" value="InterPro"/>
</dbReference>
<feature type="transmembrane region" description="Helical" evidence="8">
    <location>
        <begin position="297"/>
        <end position="325"/>
    </location>
</feature>
<feature type="domain" description="ABC transmembrane type-1" evidence="9">
    <location>
        <begin position="69"/>
        <end position="274"/>
    </location>
</feature>
<dbReference type="PROSITE" id="PS50928">
    <property type="entry name" value="ABC_TM1"/>
    <property type="match status" value="2"/>
</dbReference>
<keyword evidence="7 8" id="KW-0472">Membrane</keyword>
<feature type="transmembrane region" description="Helical" evidence="8">
    <location>
        <begin position="396"/>
        <end position="418"/>
    </location>
</feature>
<evidence type="ECO:0000256" key="5">
    <source>
        <dbReference type="ARBA" id="ARBA00022692"/>
    </source>
</evidence>
<feature type="transmembrane region" description="Helical" evidence="8">
    <location>
        <begin position="473"/>
        <end position="498"/>
    </location>
</feature>
<evidence type="ECO:0000313" key="10">
    <source>
        <dbReference type="EMBL" id="MEC1178659.1"/>
    </source>
</evidence>
<evidence type="ECO:0000313" key="11">
    <source>
        <dbReference type="Proteomes" id="UP001344888"/>
    </source>
</evidence>
<dbReference type="InterPro" id="IPR035906">
    <property type="entry name" value="MetI-like_sf"/>
</dbReference>
<sequence length="563" mass="63219">MPKSPFLERIEEHMVMESKRSFIILVAIVSTFAIAPIVAIAFYTFVQDGQLNMEQLQRLFSQDRLWKTLSNSLLLGLFVIIGTTIIAFPMALIRTKTSLVKYNWLDIVLTIPFMTPPYIGSMGWILFMQHNGFLQQLAPSMAWLSELFFTLFGMVLIMSLHLFPFLYLMLKNTLLRINGSFLDAALIFGKGAWRNWFKIVLPLVVSSYVLGSLLIFIKTLAEFGTPATFGSRIGFPVFTTEIHSYLSRWPVDIRMATSLSLFLLSVCLIVWYFQNWIGRKYTYGVLSGKTPEVQDVWFVKIGAWLFVTIVLLLSIGVPYFSIIVTSLQKVRGNGLQAGNFTFAAYAEIFTIGSAGFTAFMNSFVFSILTAIITAVLGLCIALYVKKGQTKKQQLLDFFSLTPNIIPGIVFVVGLIMFWNSPLLPFTIYNTKAMVVVTYCVLFLPYSVQYTKSAFTQLDVSIFQSAAIFGRSKWTVYVQIIIPLLGQGIVAGMMMTFIISMRELVAGLLILPPSVETGATFIYSQFEQGNVSVGMAVAVITVIITVLFMFLLEWMQKGGKRTNA</sequence>
<feature type="transmembrane region" description="Helical" evidence="8">
    <location>
        <begin position="21"/>
        <end position="46"/>
    </location>
</feature>
<keyword evidence="4" id="KW-0997">Cell inner membrane</keyword>
<evidence type="ECO:0000256" key="1">
    <source>
        <dbReference type="ARBA" id="ARBA00004429"/>
    </source>
</evidence>
<protein>
    <submittedName>
        <fullName evidence="10">Iron ABC transporter permease</fullName>
    </submittedName>
</protein>
<evidence type="ECO:0000256" key="3">
    <source>
        <dbReference type="ARBA" id="ARBA00022475"/>
    </source>
</evidence>
<keyword evidence="5 8" id="KW-0812">Transmembrane</keyword>
<keyword evidence="3" id="KW-1003">Cell membrane</keyword>
<dbReference type="PANTHER" id="PTHR43357:SF3">
    <property type="entry name" value="FE(3+)-TRANSPORT SYSTEM PERMEASE PROTEIN FBPB 2"/>
    <property type="match status" value="1"/>
</dbReference>
<feature type="transmembrane region" description="Helical" evidence="8">
    <location>
        <begin position="104"/>
        <end position="127"/>
    </location>
</feature>
<dbReference type="CDD" id="cd06261">
    <property type="entry name" value="TM_PBP2"/>
    <property type="match status" value="2"/>
</dbReference>
<reference evidence="10 11" key="1">
    <citation type="submission" date="2023-03" db="EMBL/GenBank/DDBJ databases">
        <title>Bacillus Genome Sequencing.</title>
        <authorList>
            <person name="Dunlap C."/>
        </authorList>
    </citation>
    <scope>NUCLEOTIDE SEQUENCE [LARGE SCALE GENOMIC DNA]</scope>
    <source>
        <strain evidence="10 11">B-59205</strain>
    </source>
</reference>